<gene>
    <name evidence="1" type="ORF">CPELLU_LOCUS2523</name>
</gene>
<evidence type="ECO:0000313" key="1">
    <source>
        <dbReference type="EMBL" id="CAG8502612.1"/>
    </source>
</evidence>
<protein>
    <submittedName>
        <fullName evidence="1">17011_t:CDS:1</fullName>
    </submittedName>
</protein>
<evidence type="ECO:0000313" key="2">
    <source>
        <dbReference type="Proteomes" id="UP000789759"/>
    </source>
</evidence>
<dbReference type="AlphaFoldDB" id="A0A9N8ZPP2"/>
<comment type="caution">
    <text evidence="1">The sequence shown here is derived from an EMBL/GenBank/DDBJ whole genome shotgun (WGS) entry which is preliminary data.</text>
</comment>
<organism evidence="1 2">
    <name type="scientific">Cetraspora pellucida</name>
    <dbReference type="NCBI Taxonomy" id="1433469"/>
    <lineage>
        <taxon>Eukaryota</taxon>
        <taxon>Fungi</taxon>
        <taxon>Fungi incertae sedis</taxon>
        <taxon>Mucoromycota</taxon>
        <taxon>Glomeromycotina</taxon>
        <taxon>Glomeromycetes</taxon>
        <taxon>Diversisporales</taxon>
        <taxon>Gigasporaceae</taxon>
        <taxon>Cetraspora</taxon>
    </lineage>
</organism>
<dbReference type="Proteomes" id="UP000789759">
    <property type="component" value="Unassembled WGS sequence"/>
</dbReference>
<reference evidence="1" key="1">
    <citation type="submission" date="2021-06" db="EMBL/GenBank/DDBJ databases">
        <authorList>
            <person name="Kallberg Y."/>
            <person name="Tangrot J."/>
            <person name="Rosling A."/>
        </authorList>
    </citation>
    <scope>NUCLEOTIDE SEQUENCE</scope>
    <source>
        <strain evidence="1">FL966</strain>
    </source>
</reference>
<accession>A0A9N8ZPP2</accession>
<keyword evidence="2" id="KW-1185">Reference proteome</keyword>
<name>A0A9N8ZPP2_9GLOM</name>
<sequence length="41" mass="4920">MLVNYITDNIESNKINSYNAMYDNKINIDEYFKEIYHSAVK</sequence>
<proteinExistence type="predicted"/>
<dbReference type="EMBL" id="CAJVQA010001107">
    <property type="protein sequence ID" value="CAG8502612.1"/>
    <property type="molecule type" value="Genomic_DNA"/>
</dbReference>